<dbReference type="Proteomes" id="UP000289859">
    <property type="component" value="Unassembled WGS sequence"/>
</dbReference>
<dbReference type="Gene3D" id="3.40.30.10">
    <property type="entry name" value="Glutaredoxin"/>
    <property type="match status" value="1"/>
</dbReference>
<dbReference type="PROSITE" id="PS51352">
    <property type="entry name" value="THIOREDOXIN_2"/>
    <property type="match status" value="1"/>
</dbReference>
<dbReference type="AlphaFoldDB" id="A0A4Q0NW55"/>
<protein>
    <submittedName>
        <fullName evidence="2">AhpC/TSA family protein</fullName>
    </submittedName>
</protein>
<dbReference type="GO" id="GO:0016209">
    <property type="term" value="F:antioxidant activity"/>
    <property type="evidence" value="ECO:0007669"/>
    <property type="project" value="InterPro"/>
</dbReference>
<dbReference type="InterPro" id="IPR050553">
    <property type="entry name" value="Thioredoxin_ResA/DsbE_sf"/>
</dbReference>
<dbReference type="Pfam" id="PF00578">
    <property type="entry name" value="AhpC-TSA"/>
    <property type="match status" value="1"/>
</dbReference>
<reference evidence="2 3" key="1">
    <citation type="submission" date="2018-07" db="EMBL/GenBank/DDBJ databases">
        <title>Leeuwenhoekiella genomics.</title>
        <authorList>
            <person name="Tahon G."/>
            <person name="Willems A."/>
        </authorList>
    </citation>
    <scope>NUCLEOTIDE SEQUENCE [LARGE SCALE GENOMIC DNA]</scope>
    <source>
        <strain evidence="2 3">LMG 29608</strain>
    </source>
</reference>
<evidence type="ECO:0000313" key="2">
    <source>
        <dbReference type="EMBL" id="RXG14702.1"/>
    </source>
</evidence>
<dbReference type="GO" id="GO:0016491">
    <property type="term" value="F:oxidoreductase activity"/>
    <property type="evidence" value="ECO:0007669"/>
    <property type="project" value="InterPro"/>
</dbReference>
<feature type="domain" description="Thioredoxin" evidence="1">
    <location>
        <begin position="19"/>
        <end position="175"/>
    </location>
</feature>
<dbReference type="PANTHER" id="PTHR42852:SF17">
    <property type="entry name" value="THIOREDOXIN-LIKE PROTEIN HI_1115"/>
    <property type="match status" value="1"/>
</dbReference>
<evidence type="ECO:0000313" key="3">
    <source>
        <dbReference type="Proteomes" id="UP000289859"/>
    </source>
</evidence>
<dbReference type="RefSeq" id="WP_240674095.1">
    <property type="nucleotide sequence ID" value="NZ_JBHUOO010000018.1"/>
</dbReference>
<dbReference type="InterPro" id="IPR013766">
    <property type="entry name" value="Thioredoxin_domain"/>
</dbReference>
<dbReference type="SUPFAM" id="SSF52833">
    <property type="entry name" value="Thioredoxin-like"/>
    <property type="match status" value="1"/>
</dbReference>
<accession>A0A4Q0NW55</accession>
<comment type="caution">
    <text evidence="2">The sequence shown here is derived from an EMBL/GenBank/DDBJ whole genome shotgun (WGS) entry which is preliminary data.</text>
</comment>
<dbReference type="PANTHER" id="PTHR42852">
    <property type="entry name" value="THIOL:DISULFIDE INTERCHANGE PROTEIN DSBE"/>
    <property type="match status" value="1"/>
</dbReference>
<dbReference type="EMBL" id="QOVK01000022">
    <property type="protein sequence ID" value="RXG14702.1"/>
    <property type="molecule type" value="Genomic_DNA"/>
</dbReference>
<gene>
    <name evidence="2" type="ORF">DSM02_3472</name>
</gene>
<organism evidence="2 3">
    <name type="scientific">Leeuwenhoekiella polynyae</name>
    <dbReference type="NCBI Taxonomy" id="1550906"/>
    <lineage>
        <taxon>Bacteria</taxon>
        <taxon>Pseudomonadati</taxon>
        <taxon>Bacteroidota</taxon>
        <taxon>Flavobacteriia</taxon>
        <taxon>Flavobacteriales</taxon>
        <taxon>Flavobacteriaceae</taxon>
        <taxon>Leeuwenhoekiella</taxon>
    </lineage>
</organism>
<keyword evidence="3" id="KW-1185">Reference proteome</keyword>
<name>A0A4Q0NW55_9FLAO</name>
<evidence type="ECO:0000259" key="1">
    <source>
        <dbReference type="PROSITE" id="PS51352"/>
    </source>
</evidence>
<dbReference type="PROSITE" id="PS51257">
    <property type="entry name" value="PROKAR_LIPOPROTEIN"/>
    <property type="match status" value="1"/>
</dbReference>
<dbReference type="CDD" id="cd02966">
    <property type="entry name" value="TlpA_like_family"/>
    <property type="match status" value="1"/>
</dbReference>
<sequence>MNKGLLVFMVGILSLGCKSSTGSVVEPLKIVDQEGYKLAVYDFDHFQQLLEVEEAGTVRVVNFWATWCEPCIKELPAFETLYADYKTKKVEVILVSLDFPDQVESKLIPFIKNQDFKMPVVFLDDPYTNEWIPKVSPSWSGALPATVIISEDSYKFYERSLDYATLEAAVLAVKDNF</sequence>
<dbReference type="InterPro" id="IPR000866">
    <property type="entry name" value="AhpC/TSA"/>
</dbReference>
<dbReference type="InterPro" id="IPR036249">
    <property type="entry name" value="Thioredoxin-like_sf"/>
</dbReference>
<proteinExistence type="predicted"/>